<gene>
    <name evidence="4" type="ORF">HKK74_28285</name>
</gene>
<accession>A0ABR7LWZ0</accession>
<feature type="domain" description="vWA-MoxR associated protein C-terminal" evidence="3">
    <location>
        <begin position="269"/>
        <end position="503"/>
    </location>
</feature>
<protein>
    <recommendedName>
        <fullName evidence="6">CHAT domain-containing protein</fullName>
    </recommendedName>
</protein>
<proteinExistence type="predicted"/>
<evidence type="ECO:0000313" key="5">
    <source>
        <dbReference type="Proteomes" id="UP000805614"/>
    </source>
</evidence>
<dbReference type="Proteomes" id="UP000805614">
    <property type="component" value="Unassembled WGS sequence"/>
</dbReference>
<dbReference type="InterPro" id="IPR045431">
    <property type="entry name" value="EAD2"/>
</dbReference>
<keyword evidence="5" id="KW-1185">Reference proteome</keyword>
<sequence length="519" mass="57535">MERWPALTGPPLEAGAGSVAVEPGQQLTLEIADALVQIRDFQDEAGRSALVHAVGEALGTPLLLSGHGSPKVFLYHLVAACREHSEGLPALARAVDFLAGHTSAAATIRRLASPASDLLQSAVETQIKDLLEGLTLPSLARLYYTATGGGSSAPRRLTDAWDAFSILLDANAGPDGLAPHLVFVELLIQMMRRRQSSGMSTSQELWRSERLRKWMTAQLDELRGSGGSSAATRLDRIRDRPELLEVRPDLPIYLIIQLERLPSADGNDDLYRLSHWRQVHPLEWRPEPGDDREVALHEVPEQVAELVQEAEGGWAYDLDDSLVIEVVLPLELLNLDLDQWTRDPPGVPHPTPLGSEYEVLVRSHERLRTLHMHRAWRQRWRVLLGAEGATHWAAGEAPPDPQLLHNRLLSEKNVVACVLSSPPDREPGSSELWMALRAGVPVVLWDRTDGAATEFETELREVIEGPDLRRLPDDVKRLRVNAMGGGEHIDRRTPQVTLLWDDPTHFLDEAPPLRPPRAS</sequence>
<name>A0ABR7LWZ0_9ACTN</name>
<reference evidence="4 5" key="1">
    <citation type="submission" date="2020-06" db="EMBL/GenBank/DDBJ databases">
        <title>Actinomadura xiongansis sp. nov., isolated from soil of Baiyangdian.</title>
        <authorList>
            <person name="Zhang X."/>
        </authorList>
    </citation>
    <scope>NUCLEOTIDE SEQUENCE [LARGE SCALE GENOMIC DNA]</scope>
    <source>
        <strain evidence="4 5">HBUM206468</strain>
    </source>
</reference>
<evidence type="ECO:0000259" key="2">
    <source>
        <dbReference type="Pfam" id="PF19956"/>
    </source>
</evidence>
<feature type="domain" description="vWA-MoxR associated protein middle region 0" evidence="1">
    <location>
        <begin position="123"/>
        <end position="223"/>
    </location>
</feature>
<organism evidence="4 5">
    <name type="scientific">Actinomadura alba</name>
    <dbReference type="NCBI Taxonomy" id="406431"/>
    <lineage>
        <taxon>Bacteria</taxon>
        <taxon>Bacillati</taxon>
        <taxon>Actinomycetota</taxon>
        <taxon>Actinomycetes</taxon>
        <taxon>Streptosporangiales</taxon>
        <taxon>Thermomonosporaceae</taxon>
        <taxon>Actinomadura</taxon>
    </lineage>
</organism>
<evidence type="ECO:0000259" key="1">
    <source>
        <dbReference type="Pfam" id="PF19916"/>
    </source>
</evidence>
<comment type="caution">
    <text evidence="4">The sequence shown here is derived from an EMBL/GenBank/DDBJ whole genome shotgun (WGS) entry which is preliminary data.</text>
</comment>
<dbReference type="RefSeq" id="WP_187246412.1">
    <property type="nucleotide sequence ID" value="NZ_BAAAOK010000009.1"/>
</dbReference>
<dbReference type="InterPro" id="IPR045450">
    <property type="entry name" value="VMAP_C"/>
</dbReference>
<evidence type="ECO:0000313" key="4">
    <source>
        <dbReference type="EMBL" id="MBC6469366.1"/>
    </source>
</evidence>
<evidence type="ECO:0000259" key="3">
    <source>
        <dbReference type="Pfam" id="PF20028"/>
    </source>
</evidence>
<dbReference type="Pfam" id="PF19916">
    <property type="entry name" value="VMAP-M0"/>
    <property type="match status" value="1"/>
</dbReference>
<dbReference type="Pfam" id="PF20028">
    <property type="entry name" value="VMAP-C"/>
    <property type="match status" value="1"/>
</dbReference>
<feature type="domain" description="Effector-associated" evidence="2">
    <location>
        <begin position="32"/>
        <end position="112"/>
    </location>
</feature>
<dbReference type="EMBL" id="JABVEC010000026">
    <property type="protein sequence ID" value="MBC6469366.1"/>
    <property type="molecule type" value="Genomic_DNA"/>
</dbReference>
<dbReference type="InterPro" id="IPR045555">
    <property type="entry name" value="VMAP-M0"/>
</dbReference>
<dbReference type="Pfam" id="PF19956">
    <property type="entry name" value="EAD2"/>
    <property type="match status" value="1"/>
</dbReference>
<evidence type="ECO:0008006" key="6">
    <source>
        <dbReference type="Google" id="ProtNLM"/>
    </source>
</evidence>